<feature type="region of interest" description="Disordered" evidence="1">
    <location>
        <begin position="22"/>
        <end position="59"/>
    </location>
</feature>
<sequence>MDTHTIEAPGITSTITNVPLTKPYPSDYYSSSRQEGASSTTPLEFYRDDLQSEGRRSRSTIREVPILRDQRSSSSVLGPSSNYIPATTMTTEYRTTSTTPWTAVDGNPHQEEYFRREVTTRTLITRSSETLSQLPYYSRDGSSDRFQQSSNVPLPLPSTTYISDSNIKDDFSEEYRMRYEKITQEEERKIRENQEKRRREEEERRFREEEDRKMWEREENRRLQQIREEKERIEKELASEAARRERDERMRIEKDRIQREEMERKRRAEWDEIERARREAEEKELAKRKEMLEIRLQRERIEIERIEKIKREQLIRERELEMEKIRKEREEAQLQKELEEARLKREAIERETRLAEERERIEAENRERERIQDEIRKRQIAEDEAREKARLAEIERDVREKERLRKLKEQEEHEKLAAIRREEELLMQQVREAQERERIRQMEEANEREKILQLERAAAERRAQREHDKRIEEELRNKARIADEIKEEERRQAEQRNRDRLAEERKLQELKERERQNQQFREQERRQVEERESKRRYIDSRSRERLDELYKKKEELDSIEQERRRLLREREEADKKRNALTSKETLERLTRKPYFSRENLSQLPTTTTTGEITTKIHREIIDKVTRTLVTEDLTIPYGDDGIRDRMYISRKGDDDMYRNDSSRMSKYKTSVDKAKKEFMSNGKDDKHHDPLDDKFKKSMEELNSKRKIEYRGPLLQKFHDDSFNSKSDVDYSGTAYPKMGPSPYEEEIERLLEKAKKQYKHYRTKSSQPNLYSKDKYWENSFVETNVDTGKDNLGASRRTMEETNLDEVHRSRQAYEYTTESTTRYSRSGNNPEETNSHTRSKSADYLLDRIRREETEPPENELQKASYPLENDTHNLSEHELRFRKSTEKLSAPDWYENRQQNNRPNTSVDYYNENYNDNRPQSRQSYKVVQSYENPASGFSETVTKTYNHSVKTYPNNYDNEYHHSPQSKKVTSPVGGIELPAGMFDKYKDEIAEMRRSRGSLQYAGRSDHIKGEQPGYTVSTIPDDWEITTRNTTMARVIEVVDTFTRSKSPMSPGSNNNQNLSQVNRGNGGTTTIDEAMEKIYEKVVPSGSVGMSNDRAFDIQNFPRFFHSGSSIFCNNIDVWKQILEDPQNVEELVEGEKLYIRCSNCPKVKEIHDAKNHYVSCKHCYNYYCSRECRRINYDTHRDKCSYARINTLCKEIIMKVRKDPEAQWYMSKIAREGYKDYGRGSVNFRINTVSKAKQYLKGGWNVFSGMDVKTFLFFYPIHTLEEQKKEQSLIALCRKYNPQEKFILSVSIIADVEICPETPPNERNDYATIMKDPRNQSSYSRNGHSKNDILVNPTNV</sequence>
<protein>
    <submittedName>
        <fullName evidence="4">CCDC66 domain-containing protein</fullName>
    </submittedName>
</protein>
<feature type="compositionally biased region" description="Basic and acidic residues" evidence="1">
    <location>
        <begin position="802"/>
        <end position="811"/>
    </location>
</feature>
<feature type="compositionally biased region" description="Low complexity" evidence="1">
    <location>
        <begin position="816"/>
        <end position="829"/>
    </location>
</feature>
<dbReference type="STRING" id="131310.A0A0N4Z4I2"/>
<feature type="region of interest" description="Disordered" evidence="1">
    <location>
        <begin position="571"/>
        <end position="593"/>
    </location>
</feature>
<feature type="region of interest" description="Disordered" evidence="1">
    <location>
        <begin position="509"/>
        <end position="536"/>
    </location>
</feature>
<accession>A0A0N4Z4I2</accession>
<feature type="domain" description="Apical junction molecule ajm1 alpha/beta" evidence="2">
    <location>
        <begin position="1195"/>
        <end position="1310"/>
    </location>
</feature>
<name>A0A0N4Z4I2_PARTI</name>
<dbReference type="Proteomes" id="UP000038045">
    <property type="component" value="Unplaced"/>
</dbReference>
<dbReference type="InterPro" id="IPR038825">
    <property type="entry name" value="Apical_junction"/>
</dbReference>
<feature type="region of interest" description="Disordered" evidence="1">
    <location>
        <begin position="135"/>
        <end position="163"/>
    </location>
</feature>
<feature type="region of interest" description="Disordered" evidence="1">
    <location>
        <begin position="1326"/>
        <end position="1349"/>
    </location>
</feature>
<reference evidence="4" key="1">
    <citation type="submission" date="2017-02" db="UniProtKB">
        <authorList>
            <consortium name="WormBaseParasite"/>
        </authorList>
    </citation>
    <scope>IDENTIFICATION</scope>
</reference>
<feature type="compositionally biased region" description="Polar residues" evidence="1">
    <location>
        <begin position="144"/>
        <end position="163"/>
    </location>
</feature>
<dbReference type="GO" id="GO:0043296">
    <property type="term" value="C:apical junction complex"/>
    <property type="evidence" value="ECO:0007669"/>
    <property type="project" value="TreeGrafter"/>
</dbReference>
<keyword evidence="3" id="KW-1185">Reference proteome</keyword>
<dbReference type="InterPro" id="IPR058586">
    <property type="entry name" value="Ajm-1"/>
</dbReference>
<feature type="compositionally biased region" description="Polar residues" evidence="1">
    <location>
        <begin position="28"/>
        <end position="42"/>
    </location>
</feature>
<dbReference type="PANTHER" id="PTHR21517:SF3">
    <property type="entry name" value="APICAL JUNCTION COMPONENT 1 HOMOLOG"/>
    <property type="match status" value="1"/>
</dbReference>
<dbReference type="WBParaSite" id="PTRK_0000190000.2">
    <property type="protein sequence ID" value="PTRK_0000190000.2"/>
    <property type="gene ID" value="PTRK_0000190000"/>
</dbReference>
<organism evidence="3 4">
    <name type="scientific">Parastrongyloides trichosuri</name>
    <name type="common">Possum-specific nematode worm</name>
    <dbReference type="NCBI Taxonomy" id="131310"/>
    <lineage>
        <taxon>Eukaryota</taxon>
        <taxon>Metazoa</taxon>
        <taxon>Ecdysozoa</taxon>
        <taxon>Nematoda</taxon>
        <taxon>Chromadorea</taxon>
        <taxon>Rhabditida</taxon>
        <taxon>Tylenchina</taxon>
        <taxon>Panagrolaimomorpha</taxon>
        <taxon>Strongyloidoidea</taxon>
        <taxon>Strongyloididae</taxon>
        <taxon>Parastrongyloides</taxon>
    </lineage>
</organism>
<dbReference type="GO" id="GO:0045216">
    <property type="term" value="P:cell-cell junction organization"/>
    <property type="evidence" value="ECO:0007669"/>
    <property type="project" value="InterPro"/>
</dbReference>
<evidence type="ECO:0000313" key="4">
    <source>
        <dbReference type="WBParaSite" id="PTRK_0000190000.2"/>
    </source>
</evidence>
<evidence type="ECO:0000256" key="1">
    <source>
        <dbReference type="SAM" id="MobiDB-lite"/>
    </source>
</evidence>
<feature type="region of interest" description="Disordered" evidence="1">
    <location>
        <begin position="802"/>
        <end position="846"/>
    </location>
</feature>
<feature type="region of interest" description="Disordered" evidence="1">
    <location>
        <begin position="1051"/>
        <end position="1074"/>
    </location>
</feature>
<proteinExistence type="predicted"/>
<dbReference type="PANTHER" id="PTHR21517">
    <property type="entry name" value="APICAL JUNCTION COMPONENT 1 HOMOLOG"/>
    <property type="match status" value="1"/>
</dbReference>
<feature type="compositionally biased region" description="Basic and acidic residues" evidence="1">
    <location>
        <begin position="45"/>
        <end position="56"/>
    </location>
</feature>
<evidence type="ECO:0000313" key="3">
    <source>
        <dbReference type="Proteomes" id="UP000038045"/>
    </source>
</evidence>
<dbReference type="GO" id="GO:0005886">
    <property type="term" value="C:plasma membrane"/>
    <property type="evidence" value="ECO:0007669"/>
    <property type="project" value="TreeGrafter"/>
</dbReference>
<evidence type="ECO:0000259" key="2">
    <source>
        <dbReference type="Pfam" id="PF26649"/>
    </source>
</evidence>
<dbReference type="Pfam" id="PF26649">
    <property type="entry name" value="Ajm-1"/>
    <property type="match status" value="1"/>
</dbReference>